<name>A0ABV8RNK8_9SPHN</name>
<sequence length="1521" mass="161030">MPDPTEALFAEVHATNTTLLDRLRDKTAEIAGISADLQSSRNAVARFETTGDTGAARRAQRRTETLSARLEAARSERTALDVEHARLIERLAQRDSCDAPPDVPLLLLPVRIETRFNDAGNELRIRIYPDEIHVDRLDRGLSGEEVEAAQAYWGRIWALDDAEVGDDLARADAWKQLLAAVGAARAHWCTRAMAPLNVADRGTGTPVFPEGAAQAGAVAIARMLPDRFVAIAQQGTKRSRAVGSPIPPEVRIGLFSNSDEPMTEQEGLKMLPGTEWLADFGEAKKKGLALTLTLSQPGKVDRLIVAGVQRSAAPARAAADFASLLEAHWESDGLAFLPQGTPTNNTETVRSAWQRRIEKSAPPATLPAQPADSNAGTLARALGINAPWLTAVDHAQEREQADAAAMNTTLWSATLGHFLGAVDKDNDAISTLDIERIRQFHRDYVRGRGTIPSLRVGNQPYGILPVSGFATLWKDDGADKFGGQLTAFLRKLRPNWEAGTSDLAHVGSGADLRETMDRLLGQSGVSYGVRARRCLSGSLVGMVSVVTPTAKPAAEIETMLARMLEEAIGSFSFTNLGATLDDKARPVLLPYADDARDPAFLEALLATGDGGKISSIFQALVALAAGREAAKPLPGRDFIDHLRLSTALDPAVRDAVVTQLARPGAADVATLVNLRKALPGSDSPNDRPAPRSFAMGGTIEPSFANYFGNVATAESREYLSVLVIDEFLRTNIENAEFRAALEHLAKQIGDPANQSRHVLVAETLDCVSHRLDSWITGAVSRRLAHQRRTKPEGLSVGAFGYVENLQPKRGQRDSGGYILAPSLNHAITAGILRAAHLTHAAGAAGPNPYAIGLSSARVRDAMHLVDGIRQGQPLGALLGYRIERALQDAKLGHLVLNLRSLAPLVQGKLSDRGEIVSGPEQAIVSAAATTDGLRLVEMWRTPAGPGTIENALKSPPADNPYIAPGTAWSFSAADWNKVSASIAALDTSVDAVADLLLAESVHQVAQGNLARASAAMDASGRGDVAPPEPDVVSSLRGGQPVSHRLMIIGRDGGWDVVSPRARAAPGLEGWAAERLGDPARIVAGYEPGGAPVKLALGTIGALDLVALSSDAASAMRRATGNVKLDPAIADDPRLAAGEIALADVLVVADGLRRLLAAGRVAASGDFGLPGAPAAHAPEAAALTALASTLDDLALVLQQMQQALAALVASNSATLDSLSAALVALTDFGIATPSVSAAQLGETALLAAAEAQRRLVEYARLSSDPVDSESLALRAKALFGQDFALPIPQVRTAEPDLEVELDPVQPASIRRYLGDIATVRPQVRMFTDYLILCDTLDGAPRLAVMQLGGEKGRWIADPLPDDAITPTAPVISIVADVPGEPPAALAGLVIDNWTETFPRRTLKGEGAAAKPVLETTAGVAIHADAPSSQPPQTMLLGISPDGARWTDDRVFDLVTETIEMARMRLVSLEVLPLAARVLPAIYTNSWSLQGEKTVDWSKFGDAFLKASVVGEPLRAFAMVKEN</sequence>
<comment type="caution">
    <text evidence="1">The sequence shown here is derived from an EMBL/GenBank/DDBJ whole genome shotgun (WGS) entry which is preliminary data.</text>
</comment>
<keyword evidence="2" id="KW-1185">Reference proteome</keyword>
<dbReference type="Proteomes" id="UP001595828">
    <property type="component" value="Unassembled WGS sequence"/>
</dbReference>
<accession>A0ABV8RNK8</accession>
<gene>
    <name evidence="1" type="ORF">ACFO0A_07730</name>
</gene>
<protein>
    <submittedName>
        <fullName evidence="1">Uncharacterized protein</fullName>
    </submittedName>
</protein>
<evidence type="ECO:0000313" key="1">
    <source>
        <dbReference type="EMBL" id="MFC4294951.1"/>
    </source>
</evidence>
<proteinExistence type="predicted"/>
<dbReference type="EMBL" id="JBHSDR010000004">
    <property type="protein sequence ID" value="MFC4294951.1"/>
    <property type="molecule type" value="Genomic_DNA"/>
</dbReference>
<organism evidence="1 2">
    <name type="scientific">Novosphingobium tardum</name>
    <dbReference type="NCBI Taxonomy" id="1538021"/>
    <lineage>
        <taxon>Bacteria</taxon>
        <taxon>Pseudomonadati</taxon>
        <taxon>Pseudomonadota</taxon>
        <taxon>Alphaproteobacteria</taxon>
        <taxon>Sphingomonadales</taxon>
        <taxon>Sphingomonadaceae</taxon>
        <taxon>Novosphingobium</taxon>
    </lineage>
</organism>
<dbReference type="RefSeq" id="WP_379538432.1">
    <property type="nucleotide sequence ID" value="NZ_JBHSDR010000004.1"/>
</dbReference>
<evidence type="ECO:0000313" key="2">
    <source>
        <dbReference type="Proteomes" id="UP001595828"/>
    </source>
</evidence>
<reference evidence="2" key="1">
    <citation type="journal article" date="2019" name="Int. J. Syst. Evol. Microbiol.">
        <title>The Global Catalogue of Microorganisms (GCM) 10K type strain sequencing project: providing services to taxonomists for standard genome sequencing and annotation.</title>
        <authorList>
            <consortium name="The Broad Institute Genomics Platform"/>
            <consortium name="The Broad Institute Genome Sequencing Center for Infectious Disease"/>
            <person name="Wu L."/>
            <person name="Ma J."/>
        </authorList>
    </citation>
    <scope>NUCLEOTIDE SEQUENCE [LARGE SCALE GENOMIC DNA]</scope>
    <source>
        <strain evidence="2">CGMCC 1.12989</strain>
    </source>
</reference>